<gene>
    <name evidence="10" type="ORF">CYY_001429</name>
</gene>
<keyword evidence="4 9" id="KW-0812">Transmembrane</keyword>
<reference evidence="10" key="1">
    <citation type="submission" date="2020-01" db="EMBL/GenBank/DDBJ databases">
        <title>Development of genomics and gene disruption for Polysphondylium violaceum indicates a role for the polyketide synthase stlB in stalk morphogenesis.</title>
        <authorList>
            <person name="Narita B."/>
            <person name="Kawabe Y."/>
            <person name="Kin K."/>
            <person name="Saito T."/>
            <person name="Gibbs R."/>
            <person name="Kuspa A."/>
            <person name="Muzny D."/>
            <person name="Queller D."/>
            <person name="Richards S."/>
            <person name="Strassman J."/>
            <person name="Sucgang R."/>
            <person name="Worley K."/>
            <person name="Schaap P."/>
        </authorList>
    </citation>
    <scope>NUCLEOTIDE SEQUENCE</scope>
    <source>
        <strain evidence="10">QSvi11</strain>
    </source>
</reference>
<comment type="subcellular location">
    <subcellularLocation>
        <location evidence="1 9">Endoplasmic reticulum membrane</location>
        <topology evidence="1 9">Multi-pass membrane protein</topology>
    </subcellularLocation>
</comment>
<feature type="transmembrane region" description="Helical" evidence="9">
    <location>
        <begin position="32"/>
        <end position="55"/>
    </location>
</feature>
<evidence type="ECO:0000256" key="6">
    <source>
        <dbReference type="ARBA" id="ARBA00022989"/>
    </source>
</evidence>
<feature type="transmembrane region" description="Helical" evidence="9">
    <location>
        <begin position="499"/>
        <end position="515"/>
    </location>
</feature>
<dbReference type="Proteomes" id="UP000695562">
    <property type="component" value="Unassembled WGS sequence"/>
</dbReference>
<evidence type="ECO:0000256" key="8">
    <source>
        <dbReference type="ARBA" id="ARBA00045912"/>
    </source>
</evidence>
<comment type="similarity">
    <text evidence="3 9">Belongs to the RFT1 family.</text>
</comment>
<protein>
    <recommendedName>
        <fullName evidence="9">Protein RFT1 homolog</fullName>
    </recommendedName>
</protein>
<dbReference type="GO" id="GO:0005789">
    <property type="term" value="C:endoplasmic reticulum membrane"/>
    <property type="evidence" value="ECO:0007669"/>
    <property type="project" value="UniProtKB-SubCell"/>
</dbReference>
<dbReference type="AlphaFoldDB" id="A0A8J4Q114"/>
<comment type="function">
    <text evidence="8 9">Intramembrane glycolipid transporter that operates in the biosynthetic pathway of dolichol-linked oligosaccharides, the glycan precursors employed in protein asparagine (N)-glycosylation. The sequential addition of sugars to dolichol pyrophosphate produces dolichol-linked oligosaccharides containing fourteen sugars, including two GlcNAcs, nine mannoses and three glucoses. Once assembled, the oligosaccharide is transferred from the lipid to nascent proteins by oligosaccharyltransferases. The assembly of dolichol-linked oligosaccharides begins on the cytosolic side of the endoplasmic reticulum membrane and finishes in its lumen. RFT1 could mediate the translocation of the cytosolically oriented intermediate DolPP-GlcNAc2Man5, produced by ALG11, into the ER lumen where dolichol-linked oligosaccharides assembly continues. However, the intramembrane lipid transporter activity could not be confirmed in vitro.</text>
</comment>
<comment type="caution">
    <text evidence="10">The sequence shown here is derived from an EMBL/GenBank/DDBJ whole genome shotgun (WGS) entry which is preliminary data.</text>
</comment>
<dbReference type="PANTHER" id="PTHR13117">
    <property type="entry name" value="ENDOPLASMIC RETICULUM MULTISPAN TRANSMEMBRANE PROTEIN-RELATED"/>
    <property type="match status" value="1"/>
</dbReference>
<keyword evidence="7 9" id="KW-0472">Membrane</keyword>
<evidence type="ECO:0000313" key="11">
    <source>
        <dbReference type="Proteomes" id="UP000695562"/>
    </source>
</evidence>
<evidence type="ECO:0000256" key="4">
    <source>
        <dbReference type="ARBA" id="ARBA00022692"/>
    </source>
</evidence>
<evidence type="ECO:0000313" key="10">
    <source>
        <dbReference type="EMBL" id="KAF2077240.1"/>
    </source>
</evidence>
<feature type="transmembrane region" description="Helical" evidence="9">
    <location>
        <begin position="357"/>
        <end position="379"/>
    </location>
</feature>
<evidence type="ECO:0000256" key="1">
    <source>
        <dbReference type="ARBA" id="ARBA00004477"/>
    </source>
</evidence>
<feature type="transmembrane region" description="Helical" evidence="9">
    <location>
        <begin position="174"/>
        <end position="194"/>
    </location>
</feature>
<feature type="transmembrane region" description="Helical" evidence="9">
    <location>
        <begin position="399"/>
        <end position="421"/>
    </location>
</feature>
<keyword evidence="5" id="KW-0256">Endoplasmic reticulum</keyword>
<evidence type="ECO:0000256" key="2">
    <source>
        <dbReference type="ARBA" id="ARBA00004922"/>
    </source>
</evidence>
<dbReference type="PANTHER" id="PTHR13117:SF5">
    <property type="entry name" value="PROTEIN RFT1 HOMOLOG"/>
    <property type="match status" value="1"/>
</dbReference>
<dbReference type="GO" id="GO:0034203">
    <property type="term" value="P:glycolipid translocation"/>
    <property type="evidence" value="ECO:0007669"/>
    <property type="project" value="TreeGrafter"/>
</dbReference>
<evidence type="ECO:0000256" key="9">
    <source>
        <dbReference type="RuleBase" id="RU365067"/>
    </source>
</evidence>
<feature type="transmembrane region" description="Helical" evidence="9">
    <location>
        <begin position="527"/>
        <end position="547"/>
    </location>
</feature>
<feature type="transmembrane region" description="Helical" evidence="9">
    <location>
        <begin position="457"/>
        <end position="478"/>
    </location>
</feature>
<sequence>MTNLKTKNNEVLEQQALASKSGGVLSKTISGAFYLIALQIISRLFTFVLNILMVTSVDTNILGVYSVQYQLLSSTILFLSRESIRRSCSRIDISSSKSNFQSVVNTSWLIIPIGMILSISIENFFLINTEDSIKGIENYYSGLRLFTYSSMIELASEPLYILYQNLLLFKIRTFVEGFALFIKTITTYYFVVIFNDGLKGFGYSQLFYSLSIFLGYFGYFIYKVLNTNDSNRKKDKEEENEQFQFNSFKQILPNPSKSIDKHLLKLTGLYTWQTIQKLLLTEGEKYILYFSETLVSQAIFSVVSNLGSLIVRFLFLPIEESCFLMFPKLFPSISNSSNNNIIDKKEKEKELESGSKILAVVIKFLMIIALTFICFAPNYSELLMNLLYSSKFQGTNAGVILGVYCVYVGFLSVNGVTEAFVHSVSKENQLKTLNFILIIIGFAYLFFSYVLCKIFNSVGIILANILNMLLRILYSFYFMNQFFKELKDFSLKSMMPHKLVFIIYFTSSIITYLSSKYIYNANSFKSSIIHIFVGLICFGTSLVILYLKEWNSIKEFKKVLANKSS</sequence>
<dbReference type="GO" id="GO:0006488">
    <property type="term" value="P:dolichol-linked oligosaccharide biosynthetic process"/>
    <property type="evidence" value="ECO:0007669"/>
    <property type="project" value="InterPro"/>
</dbReference>
<feature type="transmembrane region" description="Helical" evidence="9">
    <location>
        <begin position="433"/>
        <end position="451"/>
    </location>
</feature>
<evidence type="ECO:0000256" key="3">
    <source>
        <dbReference type="ARBA" id="ARBA00010288"/>
    </source>
</evidence>
<dbReference type="InterPro" id="IPR007594">
    <property type="entry name" value="RFT1"/>
</dbReference>
<accession>A0A8J4Q114</accession>
<dbReference type="EMBL" id="AJWJ01000034">
    <property type="protein sequence ID" value="KAF2077240.1"/>
    <property type="molecule type" value="Genomic_DNA"/>
</dbReference>
<proteinExistence type="inferred from homology"/>
<keyword evidence="11" id="KW-1185">Reference proteome</keyword>
<comment type="pathway">
    <text evidence="2">Protein modification; protein glycosylation.</text>
</comment>
<evidence type="ECO:0000256" key="5">
    <source>
        <dbReference type="ARBA" id="ARBA00022824"/>
    </source>
</evidence>
<dbReference type="OrthoDB" id="9979195at2759"/>
<feature type="transmembrane region" description="Helical" evidence="9">
    <location>
        <begin position="206"/>
        <end position="225"/>
    </location>
</feature>
<dbReference type="Pfam" id="PF04506">
    <property type="entry name" value="Rft-1"/>
    <property type="match status" value="1"/>
</dbReference>
<keyword evidence="6 9" id="KW-1133">Transmembrane helix</keyword>
<organism evidence="10 11">
    <name type="scientific">Polysphondylium violaceum</name>
    <dbReference type="NCBI Taxonomy" id="133409"/>
    <lineage>
        <taxon>Eukaryota</taxon>
        <taxon>Amoebozoa</taxon>
        <taxon>Evosea</taxon>
        <taxon>Eumycetozoa</taxon>
        <taxon>Dictyostelia</taxon>
        <taxon>Dictyosteliales</taxon>
        <taxon>Dictyosteliaceae</taxon>
        <taxon>Polysphondylium</taxon>
    </lineage>
</organism>
<evidence type="ECO:0000256" key="7">
    <source>
        <dbReference type="ARBA" id="ARBA00023136"/>
    </source>
</evidence>
<name>A0A8J4Q114_9MYCE</name>
<feature type="transmembrane region" description="Helical" evidence="9">
    <location>
        <begin position="100"/>
        <end position="121"/>
    </location>
</feature>